<feature type="compositionally biased region" description="Low complexity" evidence="1">
    <location>
        <begin position="556"/>
        <end position="572"/>
    </location>
</feature>
<evidence type="ECO:0000313" key="3">
    <source>
        <dbReference type="Proteomes" id="UP000429607"/>
    </source>
</evidence>
<feature type="compositionally biased region" description="Basic and acidic residues" evidence="1">
    <location>
        <begin position="110"/>
        <end position="129"/>
    </location>
</feature>
<feature type="region of interest" description="Disordered" evidence="1">
    <location>
        <begin position="398"/>
        <end position="442"/>
    </location>
</feature>
<feature type="region of interest" description="Disordered" evidence="1">
    <location>
        <begin position="541"/>
        <end position="603"/>
    </location>
</feature>
<dbReference type="AlphaFoldDB" id="A0A6A3N3B6"/>
<accession>A0A6A3N3B6</accession>
<evidence type="ECO:0000313" key="2">
    <source>
        <dbReference type="EMBL" id="KAE9036076.1"/>
    </source>
</evidence>
<feature type="compositionally biased region" description="Basic and acidic residues" evidence="1">
    <location>
        <begin position="418"/>
        <end position="427"/>
    </location>
</feature>
<name>A0A6A3N3B6_9STRA</name>
<reference evidence="2 3" key="1">
    <citation type="submission" date="2018-09" db="EMBL/GenBank/DDBJ databases">
        <title>Genomic investigation of the strawberry pathogen Phytophthora fragariae indicates pathogenicity is determined by transcriptional variation in three key races.</title>
        <authorList>
            <person name="Adams T.M."/>
            <person name="Armitage A.D."/>
            <person name="Sobczyk M.K."/>
            <person name="Bates H.J."/>
            <person name="Dunwell J.M."/>
            <person name="Nellist C.F."/>
            <person name="Harrison R.J."/>
        </authorList>
    </citation>
    <scope>NUCLEOTIDE SEQUENCE [LARGE SCALE GENOMIC DNA]</scope>
    <source>
        <strain evidence="2 3">SCRP249</strain>
    </source>
</reference>
<gene>
    <name evidence="2" type="ORF">PR001_g9005</name>
</gene>
<feature type="compositionally biased region" description="Polar residues" evidence="1">
    <location>
        <begin position="573"/>
        <end position="588"/>
    </location>
</feature>
<evidence type="ECO:0008006" key="4">
    <source>
        <dbReference type="Google" id="ProtNLM"/>
    </source>
</evidence>
<sequence>MEEVKETAAKRLQLQGETERKAQAAVTPASVVSPKSHEDGHTPTAGGTGDSDDNQQEPREKQQGNHEQANSRAASRYAELADDSDAEEEVEETKEIKQPKQDVIEISSSDEQHGQSKPKTSQEEKDKLHLVKSKPQKMPTTPQLVTLKQHERTILRKELEQIHQGRGPLLPMTAVTIKEDQGFSNIGRALGIREVNTPSTGNCMAMALAQAAADHDLAAHDAILETVTSSIKRGIRWTGKLNMSEQFNHFARTNTLINVKRGWEDMPPRESKKQFQWYLDEYAATPSTREAIVEKYNWGSSELLAIAANFLQRKIFVLAYDTDGKNQWHCSLFRPSTTMQGKKIYETGQQVPLHLDECVTAIKLEKTQVSRPPLVLRFWGEHYSAFVHSLPPEVRRAAAQEQEAKSEDNFEKFTQAKQRGDAEIRPESEEEASQEPWDSSEWNGDTAELRQRLLGMTIPHDLKREIYLILEQANPTRHAELLAFLVNTAAQISHSEREQLLQVDVTDDNNAEVRRMLQKYHIPLVVLQQWQDTVVQDAKDSQQLQQELRPSEQGDSDSAYEPSSESSQENSQLALVTTSRSKRSQPISQKRAHSTTPVEGEQIRQIVRKKLEHQTEVDGTTAMVEANQPELQKEQQVTRDAWPELWQKLATYWPTSAQAPYPLERSSTEQWIATAKREPTKLIRMVQRFPFPEELMVTLSTKVLEAWTATWRRECMYARLVLYRSRTGDKATQRWLDDWKDKFHRPAARNLAPLVDNRDDWNRLRDCGYGKDDILRLCDEGNKLRFAQHILCAIIYEKDIRVLTGTEDEAENGALTRLTRHREVLRTNDRYHKAYYATKQNINWFEVARFFSAVFEHGEVGQTHQY</sequence>
<organism evidence="2 3">
    <name type="scientific">Phytophthora rubi</name>
    <dbReference type="NCBI Taxonomy" id="129364"/>
    <lineage>
        <taxon>Eukaryota</taxon>
        <taxon>Sar</taxon>
        <taxon>Stramenopiles</taxon>
        <taxon>Oomycota</taxon>
        <taxon>Peronosporomycetes</taxon>
        <taxon>Peronosporales</taxon>
        <taxon>Peronosporaceae</taxon>
        <taxon>Phytophthora</taxon>
    </lineage>
</organism>
<dbReference type="EMBL" id="QXFV01000488">
    <property type="protein sequence ID" value="KAE9036076.1"/>
    <property type="molecule type" value="Genomic_DNA"/>
</dbReference>
<evidence type="ECO:0000256" key="1">
    <source>
        <dbReference type="SAM" id="MobiDB-lite"/>
    </source>
</evidence>
<dbReference type="Proteomes" id="UP000429607">
    <property type="component" value="Unassembled WGS sequence"/>
</dbReference>
<comment type="caution">
    <text evidence="2">The sequence shown here is derived from an EMBL/GenBank/DDBJ whole genome shotgun (WGS) entry which is preliminary data.</text>
</comment>
<feature type="compositionally biased region" description="Basic and acidic residues" evidence="1">
    <location>
        <begin position="398"/>
        <end position="411"/>
    </location>
</feature>
<feature type="compositionally biased region" description="Basic and acidic residues" evidence="1">
    <location>
        <begin position="93"/>
        <end position="103"/>
    </location>
</feature>
<proteinExistence type="predicted"/>
<protein>
    <recommendedName>
        <fullName evidence="4">OTU domain-containing protein</fullName>
    </recommendedName>
</protein>
<feature type="compositionally biased region" description="Acidic residues" evidence="1">
    <location>
        <begin position="80"/>
        <end position="92"/>
    </location>
</feature>
<feature type="region of interest" description="Disordered" evidence="1">
    <location>
        <begin position="1"/>
        <end position="141"/>
    </location>
</feature>